<reference evidence="3 4" key="1">
    <citation type="submission" date="2019-07" db="EMBL/GenBank/DDBJ databases">
        <title>Whole genome shotgun sequence of Pseudoalteromonas espejiana NBRC 102222.</title>
        <authorList>
            <person name="Hosoyama A."/>
            <person name="Uohara A."/>
            <person name="Ohji S."/>
            <person name="Ichikawa N."/>
        </authorList>
    </citation>
    <scope>NUCLEOTIDE SEQUENCE [LARGE SCALE GENOMIC DNA]</scope>
    <source>
        <strain evidence="3 4">NBRC 102222</strain>
    </source>
</reference>
<protein>
    <submittedName>
        <fullName evidence="3">Glycosyl transferase</fullName>
    </submittedName>
</protein>
<evidence type="ECO:0000259" key="2">
    <source>
        <dbReference type="Pfam" id="PF13477"/>
    </source>
</evidence>
<feature type="domain" description="Glycosyl transferase family 1" evidence="1">
    <location>
        <begin position="201"/>
        <end position="355"/>
    </location>
</feature>
<dbReference type="PANTHER" id="PTHR12526">
    <property type="entry name" value="GLYCOSYLTRANSFERASE"/>
    <property type="match status" value="1"/>
</dbReference>
<evidence type="ECO:0000259" key="1">
    <source>
        <dbReference type="Pfam" id="PF00534"/>
    </source>
</evidence>
<name>A0A510XXW9_9GAMM</name>
<keyword evidence="4" id="KW-1185">Reference proteome</keyword>
<evidence type="ECO:0000313" key="4">
    <source>
        <dbReference type="Proteomes" id="UP000321419"/>
    </source>
</evidence>
<dbReference type="Pfam" id="PF00534">
    <property type="entry name" value="Glycos_transf_1"/>
    <property type="match status" value="1"/>
</dbReference>
<feature type="domain" description="Glycosyltransferase subfamily 4-like N-terminal" evidence="2">
    <location>
        <begin position="20"/>
        <end position="159"/>
    </location>
</feature>
<dbReference type="Gene3D" id="3.40.50.2000">
    <property type="entry name" value="Glycogen Phosphorylase B"/>
    <property type="match status" value="2"/>
</dbReference>
<keyword evidence="3" id="KW-0808">Transferase</keyword>
<dbReference type="EMBL" id="BJUM01000028">
    <property type="protein sequence ID" value="GEK55895.1"/>
    <property type="molecule type" value="Genomic_DNA"/>
</dbReference>
<dbReference type="GO" id="GO:0016757">
    <property type="term" value="F:glycosyltransferase activity"/>
    <property type="evidence" value="ECO:0007669"/>
    <property type="project" value="InterPro"/>
</dbReference>
<organism evidence="3 4">
    <name type="scientific">Pseudoalteromonas espejiana</name>
    <dbReference type="NCBI Taxonomy" id="28107"/>
    <lineage>
        <taxon>Bacteria</taxon>
        <taxon>Pseudomonadati</taxon>
        <taxon>Pseudomonadota</taxon>
        <taxon>Gammaproteobacteria</taxon>
        <taxon>Alteromonadales</taxon>
        <taxon>Pseudoalteromonadaceae</taxon>
        <taxon>Pseudoalteromonas</taxon>
    </lineage>
</organism>
<dbReference type="RefSeq" id="WP_089346578.1">
    <property type="nucleotide sequence ID" value="NZ_BJUM01000028.1"/>
</dbReference>
<sequence>MKHYLFVANSPFTITNFRKELVFSLISEGGKVSILCPNDCNLLDSSSQKQDFINNGVDFYNLNVDRAGMNPLVDLMMFLKIIRTIKKVNPSIILNYTIKPTIYSSLAGGILGKKFIYSNITGMGYAFTDKCLKAKLLSVVIKLQYKLSLYFNNKVFFQNPDDLRFFAKNQLIRSDKAVLINGSGVDIDYFKNTIHTKIKVIRFLFVGRLLRDKGVFEYIEAAKIIKRSYPDAEFLIAGAFDSNPSAISEAEMQKHIGSGLISYLGNVRDIKCVYQNADVFILPSYREGTPRSTLEAMSMEMPIITTDAPGCRETVKEGYNGYLVPTKNVEELATAMERFIVNRSLIKIMGYNSRKIVVEKYDVKKVNKAIIETLIL</sequence>
<dbReference type="Pfam" id="PF13477">
    <property type="entry name" value="Glyco_trans_4_2"/>
    <property type="match status" value="1"/>
</dbReference>
<comment type="caution">
    <text evidence="3">The sequence shown here is derived from an EMBL/GenBank/DDBJ whole genome shotgun (WGS) entry which is preliminary data.</text>
</comment>
<dbReference type="SUPFAM" id="SSF53756">
    <property type="entry name" value="UDP-Glycosyltransferase/glycogen phosphorylase"/>
    <property type="match status" value="1"/>
</dbReference>
<evidence type="ECO:0000313" key="3">
    <source>
        <dbReference type="EMBL" id="GEK55895.1"/>
    </source>
</evidence>
<gene>
    <name evidence="3" type="ORF">PES01_27400</name>
</gene>
<dbReference type="InterPro" id="IPR028098">
    <property type="entry name" value="Glyco_trans_4-like_N"/>
</dbReference>
<dbReference type="Proteomes" id="UP000321419">
    <property type="component" value="Unassembled WGS sequence"/>
</dbReference>
<dbReference type="CDD" id="cd03808">
    <property type="entry name" value="GT4_CapM-like"/>
    <property type="match status" value="1"/>
</dbReference>
<dbReference type="PANTHER" id="PTHR12526:SF638">
    <property type="entry name" value="SPORE COAT PROTEIN SA"/>
    <property type="match status" value="1"/>
</dbReference>
<accession>A0A510XXW9</accession>
<dbReference type="AlphaFoldDB" id="A0A510XXW9"/>
<dbReference type="OrthoDB" id="9775208at2"/>
<dbReference type="InterPro" id="IPR001296">
    <property type="entry name" value="Glyco_trans_1"/>
</dbReference>
<proteinExistence type="predicted"/>
<dbReference type="GO" id="GO:1901135">
    <property type="term" value="P:carbohydrate derivative metabolic process"/>
    <property type="evidence" value="ECO:0007669"/>
    <property type="project" value="UniProtKB-ARBA"/>
</dbReference>